<name>A0A645E092_9ZZZZ</name>
<dbReference type="EMBL" id="VSSQ01041520">
    <property type="protein sequence ID" value="MPM94971.1"/>
    <property type="molecule type" value="Genomic_DNA"/>
</dbReference>
<evidence type="ECO:0008006" key="2">
    <source>
        <dbReference type="Google" id="ProtNLM"/>
    </source>
</evidence>
<comment type="caution">
    <text evidence="1">The sequence shown here is derived from an EMBL/GenBank/DDBJ whole genome shotgun (WGS) entry which is preliminary data.</text>
</comment>
<dbReference type="AlphaFoldDB" id="A0A645E092"/>
<proteinExistence type="predicted"/>
<gene>
    <name evidence="1" type="ORF">SDC9_142120</name>
</gene>
<evidence type="ECO:0000313" key="1">
    <source>
        <dbReference type="EMBL" id="MPM94971.1"/>
    </source>
</evidence>
<reference evidence="1" key="1">
    <citation type="submission" date="2019-08" db="EMBL/GenBank/DDBJ databases">
        <authorList>
            <person name="Kucharzyk K."/>
            <person name="Murdoch R.W."/>
            <person name="Higgins S."/>
            <person name="Loffler F."/>
        </authorList>
    </citation>
    <scope>NUCLEOTIDE SEQUENCE</scope>
</reference>
<sequence length="76" mass="8455">MPVVSALEVTVNGAKRILPPKPDGAMYQFVDMLNLVDIDPTKPQGDIVLLHNGKNASYIEPIQNGDKIDIFWAKRH</sequence>
<accession>A0A645E092</accession>
<protein>
    <recommendedName>
        <fullName evidence="2">TGS domain-containing protein</fullName>
    </recommendedName>
</protein>
<organism evidence="1">
    <name type="scientific">bioreactor metagenome</name>
    <dbReference type="NCBI Taxonomy" id="1076179"/>
    <lineage>
        <taxon>unclassified sequences</taxon>
        <taxon>metagenomes</taxon>
        <taxon>ecological metagenomes</taxon>
    </lineage>
</organism>